<dbReference type="SUPFAM" id="SSF52540">
    <property type="entry name" value="P-loop containing nucleoside triphosphate hydrolases"/>
    <property type="match status" value="1"/>
</dbReference>
<evidence type="ECO:0000256" key="4">
    <source>
        <dbReference type="ARBA" id="ARBA00022840"/>
    </source>
</evidence>
<dbReference type="InterPro" id="IPR050534">
    <property type="entry name" value="Coronavir_polyprotein_1ab"/>
</dbReference>
<dbReference type="OrthoDB" id="6513042at2759"/>
<dbReference type="Gene3D" id="3.40.50.300">
    <property type="entry name" value="P-loop containing nucleotide triphosphate hydrolases"/>
    <property type="match status" value="2"/>
</dbReference>
<evidence type="ECO:0000256" key="2">
    <source>
        <dbReference type="ARBA" id="ARBA00022801"/>
    </source>
</evidence>
<dbReference type="GO" id="GO:0005524">
    <property type="term" value="F:ATP binding"/>
    <property type="evidence" value="ECO:0007669"/>
    <property type="project" value="UniProtKB-KW"/>
</dbReference>
<evidence type="ECO:0000256" key="3">
    <source>
        <dbReference type="ARBA" id="ARBA00022806"/>
    </source>
</evidence>
<keyword evidence="2" id="KW-0378">Hydrolase</keyword>
<dbReference type="Proteomes" id="UP000559027">
    <property type="component" value="Unassembled WGS sequence"/>
</dbReference>
<comment type="caution">
    <text evidence="6">The sequence shown here is derived from an EMBL/GenBank/DDBJ whole genome shotgun (WGS) entry which is preliminary data.</text>
</comment>
<keyword evidence="1" id="KW-0547">Nucleotide-binding</keyword>
<dbReference type="PANTHER" id="PTHR43788:SF8">
    <property type="entry name" value="DNA-BINDING PROTEIN SMUBP-2"/>
    <property type="match status" value="1"/>
</dbReference>
<evidence type="ECO:0000313" key="6">
    <source>
        <dbReference type="EMBL" id="KAF5359600.1"/>
    </source>
</evidence>
<dbReference type="InterPro" id="IPR027417">
    <property type="entry name" value="P-loop_NTPase"/>
</dbReference>
<dbReference type="PANTHER" id="PTHR43788">
    <property type="entry name" value="DNA2/NAM7 HELICASE FAMILY MEMBER"/>
    <property type="match status" value="1"/>
</dbReference>
<protein>
    <recommendedName>
        <fullName evidence="5">DNA2/NAM7 helicase-like C-terminal domain-containing protein</fullName>
    </recommendedName>
</protein>
<dbReference type="Pfam" id="PF13087">
    <property type="entry name" value="AAA_12"/>
    <property type="match status" value="1"/>
</dbReference>
<dbReference type="GO" id="GO:0016787">
    <property type="term" value="F:hydrolase activity"/>
    <property type="evidence" value="ECO:0007669"/>
    <property type="project" value="UniProtKB-KW"/>
</dbReference>
<reference evidence="6 7" key="1">
    <citation type="journal article" date="2020" name="ISME J.">
        <title>Uncovering the hidden diversity of litter-decomposition mechanisms in mushroom-forming fungi.</title>
        <authorList>
            <person name="Floudas D."/>
            <person name="Bentzer J."/>
            <person name="Ahren D."/>
            <person name="Johansson T."/>
            <person name="Persson P."/>
            <person name="Tunlid A."/>
        </authorList>
    </citation>
    <scope>NUCLEOTIDE SEQUENCE [LARGE SCALE GENOMIC DNA]</scope>
    <source>
        <strain evidence="6 7">CBS 146.42</strain>
    </source>
</reference>
<evidence type="ECO:0000313" key="7">
    <source>
        <dbReference type="Proteomes" id="UP000559027"/>
    </source>
</evidence>
<dbReference type="EMBL" id="JAACJO010000004">
    <property type="protein sequence ID" value="KAF5359600.1"/>
    <property type="molecule type" value="Genomic_DNA"/>
</dbReference>
<organism evidence="6 7">
    <name type="scientific">Leucocoprinus leucothites</name>
    <dbReference type="NCBI Taxonomy" id="201217"/>
    <lineage>
        <taxon>Eukaryota</taxon>
        <taxon>Fungi</taxon>
        <taxon>Dikarya</taxon>
        <taxon>Basidiomycota</taxon>
        <taxon>Agaricomycotina</taxon>
        <taxon>Agaricomycetes</taxon>
        <taxon>Agaricomycetidae</taxon>
        <taxon>Agaricales</taxon>
        <taxon>Agaricineae</taxon>
        <taxon>Agaricaceae</taxon>
        <taxon>Leucocoprinus</taxon>
    </lineage>
</organism>
<dbReference type="InterPro" id="IPR041679">
    <property type="entry name" value="DNA2/NAM7-like_C"/>
</dbReference>
<dbReference type="CDD" id="cd18808">
    <property type="entry name" value="SF1_C_Upf1"/>
    <property type="match status" value="1"/>
</dbReference>
<dbReference type="InterPro" id="IPR047187">
    <property type="entry name" value="SF1_C_Upf1"/>
</dbReference>
<dbReference type="Pfam" id="PF13604">
    <property type="entry name" value="AAA_30"/>
    <property type="match status" value="1"/>
</dbReference>
<dbReference type="CDD" id="cd17934">
    <property type="entry name" value="DEXXQc_Upf1-like"/>
    <property type="match status" value="1"/>
</dbReference>
<dbReference type="AlphaFoldDB" id="A0A8H5LJA2"/>
<keyword evidence="4" id="KW-0067">ATP-binding</keyword>
<evidence type="ECO:0000256" key="1">
    <source>
        <dbReference type="ARBA" id="ARBA00022741"/>
    </source>
</evidence>
<dbReference type="GO" id="GO:0043139">
    <property type="term" value="F:5'-3' DNA helicase activity"/>
    <property type="evidence" value="ECO:0007669"/>
    <property type="project" value="TreeGrafter"/>
</dbReference>
<keyword evidence="3" id="KW-0347">Helicase</keyword>
<sequence>MSSTSQTITLKQKILPGCKGNITARFVHMNDLSQQTLDKFLSSAVDSKIGIAPSYDTKQTLISIAFATRDQVLVLKVATKNFNSTIAVGKRKLLGSRIFLNPDFSKYAFHMDKLCTSLFLDLELHIVGAVDILSCLPRGRHLFLTKIEALGGEPTVDGSAVKDLFREDETFKAERTVIATQAWAAYQAALLCPAEACKIDTTILSTEGLTFVAKTTRAAEQLTALQPLVSPNDIDNDYSVHKGQLLARSSRFSTRVKDLSSNQRIRVEFSTPSGPKVLYQKKLGHVNGRSVQVALASGTSSARKVKLFTEGRDDPTAAEALRTNTLLGVLKNQSTFLTLPFVKEIWFPDEGLTRSSKSVFNVPGLVNFKGRTLNRSQLEAVDAILSDEPNRRILLIQGPPGTGKTTVIAAAVIGTVTSLTNSTVWLVAQSNVAVKNIAEKLADVDFLDFKLLVSKDFHYDWHEHLYEEIIHNVIRSDDFPPYPVAAERRLAGSRVILCTLSMLCNDRISVFTRLVPPTVFIFDEASQIEVGGYVPMLHRFQKTMQKLVFIGDDKQLPPYGQSDVEGLQSVFELSHLRSRALFLDTQYRMPLVIGDVISKEVYDRRLKSLHAISAKTCCQFVNVTNGRERRQGKSWTNVEQSKIAITIAGKMEKLGYSYRIISPYDAQRSLMENSLKDAKLDWKDKVFNVDSFQGNEDDYIIICLVRTDRVGFLKDMRRVNVMLTRCKKGMVICTDKSFLRGVAKNSLVAKLANTVGNGAWVHWQSVIQPSFHPFPTVH</sequence>
<keyword evidence="7" id="KW-1185">Reference proteome</keyword>
<evidence type="ECO:0000259" key="5">
    <source>
        <dbReference type="Pfam" id="PF13087"/>
    </source>
</evidence>
<name>A0A8H5LJA2_9AGAR</name>
<accession>A0A8H5LJA2</accession>
<feature type="domain" description="DNA2/NAM7 helicase-like C-terminal" evidence="5">
    <location>
        <begin position="569"/>
        <end position="736"/>
    </location>
</feature>
<proteinExistence type="predicted"/>
<gene>
    <name evidence="6" type="ORF">D9756_003108</name>
</gene>